<gene>
    <name evidence="1" type="ORF">PR017_08445</name>
</gene>
<dbReference type="AlphaFoldDB" id="A0AAF1K789"/>
<name>A0AAF1K789_9HYPH</name>
<dbReference type="RefSeq" id="WP_111223037.1">
    <property type="nucleotide sequence ID" value="NZ_CP117255.1"/>
</dbReference>
<keyword evidence="2" id="KW-1185">Reference proteome</keyword>
<dbReference type="EMBL" id="CP117255">
    <property type="protein sequence ID" value="WFR97115.1"/>
    <property type="molecule type" value="Genomic_DNA"/>
</dbReference>
<organism evidence="1 2">
    <name type="scientific">Rhizobium tumorigenes</name>
    <dbReference type="NCBI Taxonomy" id="2041385"/>
    <lineage>
        <taxon>Bacteria</taxon>
        <taxon>Pseudomonadati</taxon>
        <taxon>Pseudomonadota</taxon>
        <taxon>Alphaproteobacteria</taxon>
        <taxon>Hyphomicrobiales</taxon>
        <taxon>Rhizobiaceae</taxon>
        <taxon>Rhizobium/Agrobacterium group</taxon>
        <taxon>Rhizobium</taxon>
    </lineage>
</organism>
<proteinExistence type="predicted"/>
<evidence type="ECO:0000313" key="2">
    <source>
        <dbReference type="Proteomes" id="UP000249499"/>
    </source>
</evidence>
<reference evidence="1 2" key="1">
    <citation type="journal article" date="2018" name="Sci. Rep.">
        <title>Rhizobium tumorigenes sp. nov., a novel plant tumorigenic bacterium isolated from cane gall tumors on thornless blackberry.</title>
        <authorList>
            <person name="Kuzmanovi N."/>
            <person name="Smalla K."/>
            <person name="Gronow S."/>
            <person name="PuBawska J."/>
        </authorList>
    </citation>
    <scope>NUCLEOTIDE SEQUENCE [LARGE SCALE GENOMIC DNA]</scope>
    <source>
        <strain evidence="1 2">1078</strain>
    </source>
</reference>
<dbReference type="KEGG" id="rtu:PR017_08445"/>
<evidence type="ECO:0000313" key="1">
    <source>
        <dbReference type="EMBL" id="WFR97115.1"/>
    </source>
</evidence>
<accession>A0AAF1K789</accession>
<protein>
    <submittedName>
        <fullName evidence="1">Uncharacterized protein</fullName>
    </submittedName>
</protein>
<reference evidence="2" key="2">
    <citation type="journal article" date="2023" name="MicrobiologyOpen">
        <title>Genomics of the tumorigenes clade of the family Rhizobiaceae and description of Rhizobium rhododendri sp. nov.</title>
        <authorList>
            <person name="Kuzmanovic N."/>
            <person name="diCenzo G.C."/>
            <person name="Bunk B."/>
            <person name="Sproeer C."/>
            <person name="Fruehling A."/>
            <person name="Neumann-Schaal M."/>
            <person name="Overmann J."/>
            <person name="Smalla K."/>
        </authorList>
    </citation>
    <scope>NUCLEOTIDE SEQUENCE [LARGE SCALE GENOMIC DNA]</scope>
    <source>
        <strain evidence="2">1078</strain>
    </source>
</reference>
<sequence>MDEQRTRTVLDHRMHAVAALAWALRVRSKWKKAPAIAVHFDGKLMLEGNLNAITNPMLEVGLVHCRALLEFLGLCEEKGSLSQIKKRRLTDVGVEHFRNTGGPLPMLSPQIAVSRYCGDADMAERALLRVFRLTNKGLAHCTNGMIDDPADCQLIEIASLGVPALMVSYFYTPLGLPRQCPHKRGSSY</sequence>
<dbReference type="Proteomes" id="UP000249499">
    <property type="component" value="Chromosome"/>
</dbReference>